<evidence type="ECO:0000256" key="2">
    <source>
        <dbReference type="SAM" id="Phobius"/>
    </source>
</evidence>
<feature type="region of interest" description="Disordered" evidence="1">
    <location>
        <begin position="128"/>
        <end position="185"/>
    </location>
</feature>
<dbReference type="EMBL" id="KQ964752">
    <property type="protein sequence ID" value="KXN66227.1"/>
    <property type="molecule type" value="Genomic_DNA"/>
</dbReference>
<feature type="chain" id="PRO_5007294032" description="Mid2 domain-containing protein" evidence="3">
    <location>
        <begin position="25"/>
        <end position="254"/>
    </location>
</feature>
<accession>A0A137NTX3</accession>
<dbReference type="AlphaFoldDB" id="A0A137NTX3"/>
<reference evidence="4 5" key="1">
    <citation type="journal article" date="2015" name="Genome Biol. Evol.">
        <title>Phylogenomic analyses indicate that early fungi evolved digesting cell walls of algal ancestors of land plants.</title>
        <authorList>
            <person name="Chang Y."/>
            <person name="Wang S."/>
            <person name="Sekimoto S."/>
            <person name="Aerts A.L."/>
            <person name="Choi C."/>
            <person name="Clum A."/>
            <person name="LaButti K.M."/>
            <person name="Lindquist E.A."/>
            <person name="Yee Ngan C."/>
            <person name="Ohm R.A."/>
            <person name="Salamov A.A."/>
            <person name="Grigoriev I.V."/>
            <person name="Spatafora J.W."/>
            <person name="Berbee M.L."/>
        </authorList>
    </citation>
    <scope>NUCLEOTIDE SEQUENCE [LARGE SCALE GENOMIC DNA]</scope>
    <source>
        <strain evidence="4 5">NRRL 28638</strain>
    </source>
</reference>
<feature type="compositionally biased region" description="Low complexity" evidence="1">
    <location>
        <begin position="106"/>
        <end position="116"/>
    </location>
</feature>
<evidence type="ECO:0000313" key="4">
    <source>
        <dbReference type="EMBL" id="KXN66227.1"/>
    </source>
</evidence>
<keyword evidence="2" id="KW-1133">Transmembrane helix</keyword>
<feature type="region of interest" description="Disordered" evidence="1">
    <location>
        <begin position="38"/>
        <end position="116"/>
    </location>
</feature>
<evidence type="ECO:0008006" key="6">
    <source>
        <dbReference type="Google" id="ProtNLM"/>
    </source>
</evidence>
<keyword evidence="2" id="KW-0472">Membrane</keyword>
<keyword evidence="2" id="KW-0812">Transmembrane</keyword>
<feature type="compositionally biased region" description="Pro residues" evidence="1">
    <location>
        <begin position="134"/>
        <end position="165"/>
    </location>
</feature>
<name>A0A137NTX3_CONC2</name>
<organism evidence="4 5">
    <name type="scientific">Conidiobolus coronatus (strain ATCC 28846 / CBS 209.66 / NRRL 28638)</name>
    <name type="common">Delacroixia coronata</name>
    <dbReference type="NCBI Taxonomy" id="796925"/>
    <lineage>
        <taxon>Eukaryota</taxon>
        <taxon>Fungi</taxon>
        <taxon>Fungi incertae sedis</taxon>
        <taxon>Zoopagomycota</taxon>
        <taxon>Entomophthoromycotina</taxon>
        <taxon>Entomophthoromycetes</taxon>
        <taxon>Entomophthorales</taxon>
        <taxon>Ancylistaceae</taxon>
        <taxon>Conidiobolus</taxon>
    </lineage>
</organism>
<feature type="compositionally biased region" description="Low complexity" evidence="1">
    <location>
        <begin position="63"/>
        <end position="95"/>
    </location>
</feature>
<evidence type="ECO:0000256" key="3">
    <source>
        <dbReference type="SAM" id="SignalP"/>
    </source>
</evidence>
<keyword evidence="3" id="KW-0732">Signal</keyword>
<dbReference type="OMA" id="YESDHQF"/>
<proteinExistence type="predicted"/>
<evidence type="ECO:0000256" key="1">
    <source>
        <dbReference type="SAM" id="MobiDB-lite"/>
    </source>
</evidence>
<dbReference type="OrthoDB" id="3261505at2759"/>
<dbReference type="Proteomes" id="UP000070444">
    <property type="component" value="Unassembled WGS sequence"/>
</dbReference>
<gene>
    <name evidence="4" type="ORF">CONCODRAFT_11984</name>
</gene>
<protein>
    <recommendedName>
        <fullName evidence="6">Mid2 domain-containing protein</fullName>
    </recommendedName>
</protein>
<evidence type="ECO:0000313" key="5">
    <source>
        <dbReference type="Proteomes" id="UP000070444"/>
    </source>
</evidence>
<keyword evidence="5" id="KW-1185">Reference proteome</keyword>
<feature type="compositionally biased region" description="Polar residues" evidence="1">
    <location>
        <begin position="173"/>
        <end position="185"/>
    </location>
</feature>
<feature type="transmembrane region" description="Helical" evidence="2">
    <location>
        <begin position="195"/>
        <end position="216"/>
    </location>
</feature>
<feature type="signal peptide" evidence="3">
    <location>
        <begin position="1"/>
        <end position="24"/>
    </location>
</feature>
<sequence>MHFLKLSLSKVCLLTLYFITPITTQRVLEVKKVLPAAKAEPANDSNQKDSPSPGPALSLKLVAPSQSPQAPAPSPAAQSSAGSTPTPAPSSNSQPENNEGDKDNKPNNPSNENPPANVVVTTIFKSFTNLPANPADPNPAPTPAPAPGPPPSGAPNTGNPPPPNNGGPNSTDYKNPNGNTAASTAENGDSGFNTILYTGIGVGVVVLAALVSIFILRKWKFNPSERFKTKLTPDIYTQRTYESDHQFLRDLHSS</sequence>